<keyword evidence="1" id="KW-0131">Cell cycle</keyword>
<evidence type="ECO:0000313" key="1">
    <source>
        <dbReference type="EMBL" id="MBU2951244.1"/>
    </source>
</evidence>
<keyword evidence="1" id="KW-0132">Cell division</keyword>
<accession>A0ACC5UAH6</accession>
<organism evidence="1 2">
    <name type="scientific">Pseudotamlana agarivorans</name>
    <dbReference type="NCBI Taxonomy" id="481183"/>
    <lineage>
        <taxon>Bacteria</taxon>
        <taxon>Pseudomonadati</taxon>
        <taxon>Bacteroidota</taxon>
        <taxon>Flavobacteriia</taxon>
        <taxon>Flavobacteriales</taxon>
        <taxon>Flavobacteriaceae</taxon>
        <taxon>Pseudotamlana</taxon>
    </lineage>
</organism>
<name>A0ACC5UAH6_9FLAO</name>
<gene>
    <name evidence="1" type="primary">ftsZ</name>
    <name evidence="1" type="ORF">KO493_11095</name>
</gene>
<sequence>MSSNEKFETNISFDLPKNRSNVIKVIGVGGGGSNAINHMFQQGIKGVDFYVCNTDSQALENSGVPNKIQLGVHLTEGLGAGANPEIGEQSAVESVEDISQMLDSNTKMVFITAGMGGGTGTGAAPIIAKMAKDKDILTVGIVTMPFQFEGKMRLEQSQKGIENLRNVVDSLIVINNNKLREVYGNLGFKAGFSKADEVLATAARGIAEVITHHYTQNIDLRDAKTVLSNSGTAIMGSALASGQNRAQDAIRKALDSPLLNDNKITGAKKVLLLIVSGAQEITIDEIGEINDHIQSEAGHSAEIIMGVGEDDALEESIAVTIIATGFNIEQQDEISNTETKKVKHVLGEDKETETQEKEPVVIAPTIEMQAKIETPKVVRHTLDLDEETPKPVQQTPKPEASKKNIDLIPTSELLRNIGVTYEEVTDKVDDVDEDDFIISPVSRYTPEVSEEKEIEVVSDFVEDEKQITLTFDMPISPKQEVSEVVEEEVEEVISHDLMSDDVKDISVNDYVEVISVTETNEGGDIRYALDDYDDTESSKTKAQQKSSEVLEQEDEDIVFERKVVEKPVSQEEEVDEVDPMNTPISELLKDRAEERRRKMKDFNYKFNSSKIDDIEKVPAYKRQGVNLNAAKHSSETDRSRTSIGFDDNDDIQLRSNNSFLHDNVD</sequence>
<evidence type="ECO:0000313" key="2">
    <source>
        <dbReference type="Proteomes" id="UP001647509"/>
    </source>
</evidence>
<dbReference type="EMBL" id="JAHKPD010000018">
    <property type="protein sequence ID" value="MBU2951244.1"/>
    <property type="molecule type" value="Genomic_DNA"/>
</dbReference>
<proteinExistence type="predicted"/>
<keyword evidence="2" id="KW-1185">Reference proteome</keyword>
<reference evidence="1" key="1">
    <citation type="submission" date="2021-05" db="EMBL/GenBank/DDBJ databases">
        <title>Draft genomes of bacteria isolated from model marine particles.</title>
        <authorList>
            <person name="Datta M.S."/>
            <person name="Schwartzman J.A."/>
            <person name="Enke T.N."/>
            <person name="Saavedra J."/>
            <person name="Cermak N."/>
            <person name="Cordero O.X."/>
        </authorList>
    </citation>
    <scope>NUCLEOTIDE SEQUENCE</scope>
    <source>
        <strain evidence="1">I2M19</strain>
    </source>
</reference>
<comment type="caution">
    <text evidence="1">The sequence shown here is derived from an EMBL/GenBank/DDBJ whole genome shotgun (WGS) entry which is preliminary data.</text>
</comment>
<protein>
    <submittedName>
        <fullName evidence="1">Cell division protein FtsZ</fullName>
    </submittedName>
</protein>
<dbReference type="Proteomes" id="UP001647509">
    <property type="component" value="Unassembled WGS sequence"/>
</dbReference>